<evidence type="ECO:0000256" key="1">
    <source>
        <dbReference type="ARBA" id="ARBA00008791"/>
    </source>
</evidence>
<keyword evidence="4" id="KW-1185">Reference proteome</keyword>
<dbReference type="InterPro" id="IPR006015">
    <property type="entry name" value="Universal_stress_UspA"/>
</dbReference>
<dbReference type="KEGG" id="nas:GCU68_11485"/>
<comment type="similarity">
    <text evidence="1">Belongs to the universal stress protein A family.</text>
</comment>
<dbReference type="AlphaFoldDB" id="A0A5P9P4W7"/>
<evidence type="ECO:0000259" key="2">
    <source>
        <dbReference type="Pfam" id="PF00582"/>
    </source>
</evidence>
<dbReference type="GeneID" id="42301675"/>
<reference evidence="3 4" key="1">
    <citation type="journal article" date="2007" name="Int. J. Syst. Evol. Microbiol.">
        <title>Natronorubrum sulfidifaciens sp. nov., an extremely haloalkaliphilic archaeon isolated from Aiding salt lake in Xin-Jiang, China.</title>
        <authorList>
            <person name="Cui H.L."/>
            <person name="Tohty D."/>
            <person name="Liu H.C."/>
            <person name="Liu S.J."/>
            <person name="Oren A."/>
            <person name="Zhou P.J."/>
        </authorList>
    </citation>
    <scope>NUCLEOTIDE SEQUENCE [LARGE SCALE GENOMIC DNA]</scope>
    <source>
        <strain evidence="3 4">7-3</strain>
    </source>
</reference>
<organism evidence="3 4">
    <name type="scientific">Natronorubrum aibiense</name>
    <dbReference type="NCBI Taxonomy" id="348826"/>
    <lineage>
        <taxon>Archaea</taxon>
        <taxon>Methanobacteriati</taxon>
        <taxon>Methanobacteriota</taxon>
        <taxon>Stenosarchaea group</taxon>
        <taxon>Halobacteria</taxon>
        <taxon>Halobacteriales</taxon>
        <taxon>Natrialbaceae</taxon>
        <taxon>Natronorubrum</taxon>
    </lineage>
</organism>
<dbReference type="Gene3D" id="3.40.50.620">
    <property type="entry name" value="HUPs"/>
    <property type="match status" value="1"/>
</dbReference>
<gene>
    <name evidence="3" type="ORF">GCU68_11485</name>
</gene>
<dbReference type="Pfam" id="PF00582">
    <property type="entry name" value="Usp"/>
    <property type="match status" value="1"/>
</dbReference>
<dbReference type="PRINTS" id="PR01438">
    <property type="entry name" value="UNVRSLSTRESS"/>
</dbReference>
<dbReference type="SUPFAM" id="SSF52402">
    <property type="entry name" value="Adenine nucleotide alpha hydrolases-like"/>
    <property type="match status" value="1"/>
</dbReference>
<feature type="domain" description="UspA" evidence="2">
    <location>
        <begin position="1"/>
        <end position="144"/>
    </location>
</feature>
<dbReference type="CDD" id="cd00293">
    <property type="entry name" value="USP-like"/>
    <property type="match status" value="1"/>
</dbReference>
<dbReference type="PANTHER" id="PTHR46268:SF6">
    <property type="entry name" value="UNIVERSAL STRESS PROTEIN UP12"/>
    <property type="match status" value="1"/>
</dbReference>
<protein>
    <submittedName>
        <fullName evidence="3">Universal stress protein</fullName>
    </submittedName>
</protein>
<sequence>MYDTILIPTDGSRGTDQAIANGLDIATQYDATVHALCVIDTAQLLDLGYFGDRSDFETRIEPLENEAKRAVGDVKARSEQRDVDVITIVREGEPYETIMSYVDDADVDLIVMGTHGRRGLSRYLLGSVTNRIVRTADVPVLTVRMTED</sequence>
<evidence type="ECO:0000313" key="4">
    <source>
        <dbReference type="Proteomes" id="UP000326170"/>
    </source>
</evidence>
<name>A0A5P9P4W7_9EURY</name>
<dbReference type="Proteomes" id="UP000326170">
    <property type="component" value="Chromosome"/>
</dbReference>
<proteinExistence type="inferred from homology"/>
<dbReference type="EMBL" id="CP045488">
    <property type="protein sequence ID" value="QFU83116.1"/>
    <property type="molecule type" value="Genomic_DNA"/>
</dbReference>
<dbReference type="InterPro" id="IPR006016">
    <property type="entry name" value="UspA"/>
</dbReference>
<dbReference type="PANTHER" id="PTHR46268">
    <property type="entry name" value="STRESS RESPONSE PROTEIN NHAX"/>
    <property type="match status" value="1"/>
</dbReference>
<accession>A0A5P9P4W7</accession>
<evidence type="ECO:0000313" key="3">
    <source>
        <dbReference type="EMBL" id="QFU83116.1"/>
    </source>
</evidence>
<dbReference type="RefSeq" id="WP_152941749.1">
    <property type="nucleotide sequence ID" value="NZ_CP045488.1"/>
</dbReference>
<dbReference type="OrthoDB" id="105697at2157"/>
<dbReference type="InterPro" id="IPR014729">
    <property type="entry name" value="Rossmann-like_a/b/a_fold"/>
</dbReference>